<reference evidence="1" key="1">
    <citation type="submission" date="2022-04" db="EMBL/GenBank/DDBJ databases">
        <authorList>
            <person name="Hwangbo M."/>
            <person name="Wang B."/>
            <person name="Gill J.J."/>
            <person name="Chu K.-H."/>
            <person name="Young R."/>
        </authorList>
    </citation>
    <scope>NUCLEOTIDE SEQUENCE</scope>
</reference>
<organism evidence="1 2">
    <name type="scientific">Rhodococcus phage Mbo2</name>
    <dbReference type="NCBI Taxonomy" id="2936911"/>
    <lineage>
        <taxon>Viruses</taxon>
        <taxon>Duplodnaviria</taxon>
        <taxon>Heunggongvirae</taxon>
        <taxon>Uroviricota</taxon>
        <taxon>Caudoviricetes</taxon>
        <taxon>Caudoviricetes incertae sedis</taxon>
        <taxon>Mboduovirus</taxon>
        <taxon>Mboduovirus mbo2</taxon>
    </lineage>
</organism>
<gene>
    <name evidence="1" type="ORF">Mbo2_057</name>
</gene>
<dbReference type="EMBL" id="ON191531">
    <property type="protein sequence ID" value="URG17427.1"/>
    <property type="molecule type" value="Genomic_DNA"/>
</dbReference>
<dbReference type="Proteomes" id="UP001057233">
    <property type="component" value="Segment"/>
</dbReference>
<evidence type="ECO:0000313" key="1">
    <source>
        <dbReference type="EMBL" id="URG17427.1"/>
    </source>
</evidence>
<evidence type="ECO:0000313" key="2">
    <source>
        <dbReference type="Proteomes" id="UP001057233"/>
    </source>
</evidence>
<proteinExistence type="predicted"/>
<name>A0A9E7L9X5_9CAUD</name>
<keyword evidence="2" id="KW-1185">Reference proteome</keyword>
<sequence>MINWKSAHFEERLVEQLQLEVYLGRVTLSTYRDEFGDTHYLATLSHVYGDGGPGEIPAPAIHDVARGDGTSVDKAIRDLADQLIHYHTPEELKNGAAKA</sequence>
<protein>
    <submittedName>
        <fullName evidence="1">Uncharacterized protein</fullName>
    </submittedName>
</protein>
<accession>A0A9E7L9X5</accession>